<accession>A0A330LA75</accession>
<dbReference type="Proteomes" id="UP000248168">
    <property type="component" value="Unassembled WGS sequence"/>
</dbReference>
<sequence>MTFWNNQRVLVTGGSGFLGSHLCRRLKEQGAQVHATSRAPKPEPDSGIRWWRTDLGDMNAFRDLLDSVKPEVIYHLAGAVGASPARELVLPTFHSLLESTVNLLTAITETGCRRLVLTGSLTEPRTGGREATPVSPYAAAKWAASGYGRMFHALYQTPVVILKPFMTYGPAQDTRKLIPSIILSLLEGKAPQLSSGQWQADWIFVDDVIDGFLAAAERPGIEGQTLDLGSGSLVSVRALVEQLVTIMRPSAQPMFGALPDRPMEPVCVADVIRSESQLGWCASTPLERGLHQTVEWYRSTLNAPNGSGGRG</sequence>
<protein>
    <submittedName>
        <fullName evidence="3">NAD-dependent epimerase/dehydratase</fullName>
    </submittedName>
</protein>
<dbReference type="OrthoDB" id="9811743at2"/>
<evidence type="ECO:0000259" key="2">
    <source>
        <dbReference type="SMART" id="SM00822"/>
    </source>
</evidence>
<dbReference type="EMBL" id="OUNR01000018">
    <property type="protein sequence ID" value="SPP66173.1"/>
    <property type="molecule type" value="Genomic_DNA"/>
</dbReference>
<dbReference type="Pfam" id="PF01370">
    <property type="entry name" value="Epimerase"/>
    <property type="match status" value="1"/>
</dbReference>
<dbReference type="Gene3D" id="3.40.50.720">
    <property type="entry name" value="NAD(P)-binding Rossmann-like Domain"/>
    <property type="match status" value="1"/>
</dbReference>
<dbReference type="PANTHER" id="PTHR43000">
    <property type="entry name" value="DTDP-D-GLUCOSE 4,6-DEHYDRATASE-RELATED"/>
    <property type="match status" value="1"/>
</dbReference>
<dbReference type="SUPFAM" id="SSF51735">
    <property type="entry name" value="NAD(P)-binding Rossmann-fold domains"/>
    <property type="match status" value="1"/>
</dbReference>
<dbReference type="InParanoid" id="A0A330LA75"/>
<evidence type="ECO:0000256" key="1">
    <source>
        <dbReference type="ARBA" id="ARBA00007637"/>
    </source>
</evidence>
<evidence type="ECO:0000313" key="3">
    <source>
        <dbReference type="EMBL" id="SPP66173.1"/>
    </source>
</evidence>
<dbReference type="SMART" id="SM00822">
    <property type="entry name" value="PKS_KR"/>
    <property type="match status" value="1"/>
</dbReference>
<proteinExistence type="inferred from homology"/>
<keyword evidence="4" id="KW-1185">Reference proteome</keyword>
<comment type="similarity">
    <text evidence="1">Belongs to the NAD(P)-dependent epimerase/dehydratase family.</text>
</comment>
<organism evidence="3 4">
    <name type="scientific">Nitrospira lenta</name>
    <dbReference type="NCBI Taxonomy" id="1436998"/>
    <lineage>
        <taxon>Bacteria</taxon>
        <taxon>Pseudomonadati</taxon>
        <taxon>Nitrospirota</taxon>
        <taxon>Nitrospiria</taxon>
        <taxon>Nitrospirales</taxon>
        <taxon>Nitrospiraceae</taxon>
        <taxon>Nitrospira</taxon>
    </lineage>
</organism>
<evidence type="ECO:0000313" key="4">
    <source>
        <dbReference type="Proteomes" id="UP000248168"/>
    </source>
</evidence>
<feature type="domain" description="Ketoreductase" evidence="2">
    <location>
        <begin position="7"/>
        <end position="166"/>
    </location>
</feature>
<name>A0A330LA75_9BACT</name>
<dbReference type="InterPro" id="IPR036291">
    <property type="entry name" value="NAD(P)-bd_dom_sf"/>
</dbReference>
<gene>
    <name evidence="3" type="ORF">NITLEN_50213</name>
</gene>
<dbReference type="InterPro" id="IPR057326">
    <property type="entry name" value="KR_dom"/>
</dbReference>
<dbReference type="AlphaFoldDB" id="A0A330LA75"/>
<dbReference type="RefSeq" id="WP_121990368.1">
    <property type="nucleotide sequence ID" value="NZ_OUNR01000018.1"/>
</dbReference>
<dbReference type="InterPro" id="IPR001509">
    <property type="entry name" value="Epimerase_deHydtase"/>
</dbReference>
<reference evidence="4" key="1">
    <citation type="submission" date="2018-04" db="EMBL/GenBank/DDBJ databases">
        <authorList>
            <person name="Lucker S."/>
            <person name="Sakoula D."/>
        </authorList>
    </citation>
    <scope>NUCLEOTIDE SEQUENCE [LARGE SCALE GENOMIC DNA]</scope>
</reference>